<evidence type="ECO:0000256" key="1">
    <source>
        <dbReference type="ARBA" id="ARBA00004651"/>
    </source>
</evidence>
<feature type="transmembrane region" description="Helical" evidence="7">
    <location>
        <begin position="212"/>
        <end position="233"/>
    </location>
</feature>
<gene>
    <name evidence="10" type="ORF">G7Y29_09025</name>
</gene>
<feature type="transmembrane region" description="Helical" evidence="7">
    <location>
        <begin position="164"/>
        <end position="181"/>
    </location>
</feature>
<evidence type="ECO:0000256" key="7">
    <source>
        <dbReference type="SAM" id="Phobius"/>
    </source>
</evidence>
<feature type="transmembrane region" description="Helical" evidence="7">
    <location>
        <begin position="398"/>
        <end position="416"/>
    </location>
</feature>
<dbReference type="PANTHER" id="PTHR34390:SF2">
    <property type="entry name" value="SUCCINATE TRANSPORTER SUBUNIT YJJP-RELATED"/>
    <property type="match status" value="1"/>
</dbReference>
<keyword evidence="5 7" id="KW-0472">Membrane</keyword>
<evidence type="ECO:0000256" key="6">
    <source>
        <dbReference type="ARBA" id="ARBA00034125"/>
    </source>
</evidence>
<dbReference type="EMBL" id="CP064955">
    <property type="protein sequence ID" value="QPK82977.1"/>
    <property type="molecule type" value="Genomic_DNA"/>
</dbReference>
<evidence type="ECO:0000256" key="5">
    <source>
        <dbReference type="ARBA" id="ARBA00023136"/>
    </source>
</evidence>
<protein>
    <submittedName>
        <fullName evidence="10">Threonine/serine exporter family protein</fullName>
    </submittedName>
</protein>
<keyword evidence="2" id="KW-1003">Cell membrane</keyword>
<evidence type="ECO:0000256" key="3">
    <source>
        <dbReference type="ARBA" id="ARBA00022692"/>
    </source>
</evidence>
<dbReference type="GO" id="GO:0015744">
    <property type="term" value="P:succinate transport"/>
    <property type="evidence" value="ECO:0007669"/>
    <property type="project" value="TreeGrafter"/>
</dbReference>
<feature type="transmembrane region" description="Helical" evidence="7">
    <location>
        <begin position="245"/>
        <end position="265"/>
    </location>
</feature>
<dbReference type="Pfam" id="PF12821">
    <property type="entry name" value="ThrE_2"/>
    <property type="match status" value="1"/>
</dbReference>
<feature type="transmembrane region" description="Helical" evidence="7">
    <location>
        <begin position="319"/>
        <end position="339"/>
    </location>
</feature>
<dbReference type="AlphaFoldDB" id="A0A7T0PFH0"/>
<evidence type="ECO:0000256" key="2">
    <source>
        <dbReference type="ARBA" id="ARBA00022475"/>
    </source>
</evidence>
<accession>A0A7T0PFH0</accession>
<dbReference type="InterPro" id="IPR010619">
    <property type="entry name" value="ThrE-like_N"/>
</dbReference>
<dbReference type="InterPro" id="IPR024528">
    <property type="entry name" value="ThrE_2"/>
</dbReference>
<keyword evidence="11" id="KW-1185">Reference proteome</keyword>
<dbReference type="InterPro" id="IPR050539">
    <property type="entry name" value="ThrE_Dicarb/AminoAcid_Exp"/>
</dbReference>
<keyword evidence="3 7" id="KW-0812">Transmembrane</keyword>
<evidence type="ECO:0000313" key="10">
    <source>
        <dbReference type="EMBL" id="QPK82977.1"/>
    </source>
</evidence>
<feature type="transmembrane region" description="Helical" evidence="7">
    <location>
        <begin position="346"/>
        <end position="367"/>
    </location>
</feature>
<feature type="domain" description="Threonine/serine exporter-like N-terminal" evidence="8">
    <location>
        <begin position="54"/>
        <end position="299"/>
    </location>
</feature>
<organism evidence="10 11">
    <name type="scientific">Corynebacterium qintianiae</name>
    <dbReference type="NCBI Taxonomy" id="2709392"/>
    <lineage>
        <taxon>Bacteria</taxon>
        <taxon>Bacillati</taxon>
        <taxon>Actinomycetota</taxon>
        <taxon>Actinomycetes</taxon>
        <taxon>Mycobacteriales</taxon>
        <taxon>Corynebacteriaceae</taxon>
        <taxon>Corynebacterium</taxon>
    </lineage>
</organism>
<sequence length="507" mass="53624">MTDVANGLSALWESVAGKRRGVATIDEVRTSPPPSVLAPIDLTDPAQVAAVMNIAARIGSILITNGTTSSDAKASIHTVTSSYGLHYCHIDITVNTMTIHTIIGVNRRTPVSVFRVVNDMSENYHKLQEVDRLIRSIRSGATPPEVAEKVLDDIEREYIPRRNLRFLAGWAVMGAAIAILLGGDLFMAALGGFTAFLIMGINKVLSKNDLPYFFHCVIGGLLATIPAVIFYNFSAQIGHPIVPSQVIATGIVVLLAGLTLVQSLLDGITGSPVTASARFFQTMLFTGGIVAGVATGITVGEMFGVGLPPLETMLGAPTFSSALARILGGTVAAAAFAVTCFAEKPAVIVSAATSFAGSAMYYVFLLPLGADRLLATSACAIVVGLAGGLIARFFMINPVITAVAGVTPFLPGSGVYRGMYAIMNEQMVVGLTNLLLAVGTCMALAGGVVLGEWMARRIRRPQLFNPYTAFRRAGRVTFQQIRRAELVARRAARPRRGGSTRLQCPPT</sequence>
<evidence type="ECO:0000313" key="11">
    <source>
        <dbReference type="Proteomes" id="UP000594586"/>
    </source>
</evidence>
<dbReference type="GO" id="GO:0005886">
    <property type="term" value="C:plasma membrane"/>
    <property type="evidence" value="ECO:0007669"/>
    <property type="project" value="UniProtKB-SubCell"/>
</dbReference>
<comment type="similarity">
    <text evidence="6">Belongs to the ThrE exporter (TC 2.A.79) family.</text>
</comment>
<evidence type="ECO:0000259" key="9">
    <source>
        <dbReference type="Pfam" id="PF12821"/>
    </source>
</evidence>
<feature type="transmembrane region" description="Helical" evidence="7">
    <location>
        <begin position="277"/>
        <end position="299"/>
    </location>
</feature>
<dbReference type="NCBIfam" id="NF047720">
    <property type="entry name" value="ThrSerExpThrE"/>
    <property type="match status" value="1"/>
</dbReference>
<reference evidence="10 11" key="1">
    <citation type="submission" date="2020-11" db="EMBL/GenBank/DDBJ databases">
        <title>Corynebacterium sp. MC1420.</title>
        <authorList>
            <person name="Zhou J."/>
        </authorList>
    </citation>
    <scope>NUCLEOTIDE SEQUENCE [LARGE SCALE GENOMIC DNA]</scope>
    <source>
        <strain evidence="10 11">MC1420</strain>
    </source>
</reference>
<evidence type="ECO:0000259" key="8">
    <source>
        <dbReference type="Pfam" id="PF06738"/>
    </source>
</evidence>
<dbReference type="Proteomes" id="UP000594586">
    <property type="component" value="Chromosome"/>
</dbReference>
<feature type="transmembrane region" description="Helical" evidence="7">
    <location>
        <begin position="373"/>
        <end position="391"/>
    </location>
</feature>
<feature type="transmembrane region" description="Helical" evidence="7">
    <location>
        <begin position="428"/>
        <end position="450"/>
    </location>
</feature>
<proteinExistence type="inferred from homology"/>
<dbReference type="PANTHER" id="PTHR34390">
    <property type="entry name" value="UPF0442 PROTEIN YJJB-RELATED"/>
    <property type="match status" value="1"/>
</dbReference>
<keyword evidence="4 7" id="KW-1133">Transmembrane helix</keyword>
<feature type="domain" description="Threonine/Serine exporter ThrE" evidence="9">
    <location>
        <begin position="329"/>
        <end position="452"/>
    </location>
</feature>
<evidence type="ECO:0000256" key="4">
    <source>
        <dbReference type="ARBA" id="ARBA00022989"/>
    </source>
</evidence>
<dbReference type="GO" id="GO:0022857">
    <property type="term" value="F:transmembrane transporter activity"/>
    <property type="evidence" value="ECO:0007669"/>
    <property type="project" value="InterPro"/>
</dbReference>
<comment type="subcellular location">
    <subcellularLocation>
        <location evidence="1">Cell membrane</location>
        <topology evidence="1">Multi-pass membrane protein</topology>
    </subcellularLocation>
</comment>
<dbReference type="Pfam" id="PF06738">
    <property type="entry name" value="ThrE"/>
    <property type="match status" value="1"/>
</dbReference>
<dbReference type="KEGG" id="cqn:G7Y29_09025"/>
<name>A0A7T0PFH0_9CORY</name>